<dbReference type="RefSeq" id="WP_264849516.1">
    <property type="nucleotide sequence ID" value="NZ_BRXR01000001.1"/>
</dbReference>
<evidence type="ECO:0000313" key="2">
    <source>
        <dbReference type="Proteomes" id="UP001208567"/>
    </source>
</evidence>
<organism evidence="1 2">
    <name type="scientific">Clostridium omnivorum</name>
    <dbReference type="NCBI Taxonomy" id="1604902"/>
    <lineage>
        <taxon>Bacteria</taxon>
        <taxon>Bacillati</taxon>
        <taxon>Bacillota</taxon>
        <taxon>Clostridia</taxon>
        <taxon>Eubacteriales</taxon>
        <taxon>Clostridiaceae</taxon>
        <taxon>Clostridium</taxon>
    </lineage>
</organism>
<gene>
    <name evidence="1" type="ORF">bsdE14_16600</name>
</gene>
<name>A0ABQ5N5B6_9CLOT</name>
<dbReference type="Pfam" id="PF19640">
    <property type="entry name" value="DUF6143"/>
    <property type="match status" value="1"/>
</dbReference>
<dbReference type="EMBL" id="BRXR01000001">
    <property type="protein sequence ID" value="GLC30250.1"/>
    <property type="molecule type" value="Genomic_DNA"/>
</dbReference>
<keyword evidence="2" id="KW-1185">Reference proteome</keyword>
<protein>
    <submittedName>
        <fullName evidence="1">Uncharacterized protein</fullName>
    </submittedName>
</protein>
<reference evidence="1 2" key="1">
    <citation type="journal article" date="2024" name="Int. J. Syst. Evol. Microbiol.">
        <title>Clostridium omnivorum sp. nov., isolated from anoxic soil under the treatment of reductive soil disinfestation.</title>
        <authorList>
            <person name="Ueki A."/>
            <person name="Tonouchi A."/>
            <person name="Kaku N."/>
            <person name="Honma S."/>
            <person name="Ueki K."/>
        </authorList>
    </citation>
    <scope>NUCLEOTIDE SEQUENCE [LARGE SCALE GENOMIC DNA]</scope>
    <source>
        <strain evidence="1 2">E14</strain>
    </source>
</reference>
<sequence>MPKRMKERPIEVVDITSPAFNSMLGRYFIGQTGMLDFGDGLSAWGGIVNPIDSGVNLYFDIFTITNFSTESFIGEIWLNAKEPRKSIEATTVTPSNQGIIPPPKPKAIMKYADNINEPLKNGVNIFGRIVAPNSTLVSDSHQGSIIIGPGGSFSILLKALDSGNIKGTIVLTWWEEKSDVEDNRYSRGGKL</sequence>
<comment type="caution">
    <text evidence="1">The sequence shown here is derived from an EMBL/GenBank/DDBJ whole genome shotgun (WGS) entry which is preliminary data.</text>
</comment>
<proteinExistence type="predicted"/>
<evidence type="ECO:0000313" key="1">
    <source>
        <dbReference type="EMBL" id="GLC30250.1"/>
    </source>
</evidence>
<dbReference type="InterPro" id="IPR046141">
    <property type="entry name" value="DUF6143"/>
</dbReference>
<accession>A0ABQ5N5B6</accession>
<dbReference type="Proteomes" id="UP001208567">
    <property type="component" value="Unassembled WGS sequence"/>
</dbReference>